<dbReference type="SUPFAM" id="SSF51182">
    <property type="entry name" value="RmlC-like cupins"/>
    <property type="match status" value="1"/>
</dbReference>
<keyword evidence="6 8" id="KW-0408">Iron</keyword>
<dbReference type="OrthoDB" id="543511at2759"/>
<keyword evidence="3 8" id="KW-0479">Metal-binding</keyword>
<dbReference type="CDD" id="cd10548">
    <property type="entry name" value="cupin_CDO"/>
    <property type="match status" value="1"/>
</dbReference>
<evidence type="ECO:0000256" key="7">
    <source>
        <dbReference type="PIRSR" id="PIRSR610300-50"/>
    </source>
</evidence>
<dbReference type="EC" id="1.13.11.20" evidence="2 9"/>
<evidence type="ECO:0000256" key="8">
    <source>
        <dbReference type="PIRSR" id="PIRSR610300-51"/>
    </source>
</evidence>
<dbReference type="Gene3D" id="2.60.120.10">
    <property type="entry name" value="Jelly Rolls"/>
    <property type="match status" value="1"/>
</dbReference>
<dbReference type="RefSeq" id="XP_005850442.1">
    <property type="nucleotide sequence ID" value="XM_005850380.1"/>
</dbReference>
<evidence type="ECO:0000256" key="5">
    <source>
        <dbReference type="ARBA" id="ARBA00023002"/>
    </source>
</evidence>
<keyword evidence="4 9" id="KW-0223">Dioxygenase</keyword>
<feature type="binding site" evidence="8">
    <location>
        <position position="134"/>
    </location>
    <ligand>
        <name>Fe cation</name>
        <dbReference type="ChEBI" id="CHEBI:24875"/>
        <note>catalytic</note>
    </ligand>
</feature>
<dbReference type="Proteomes" id="UP000008141">
    <property type="component" value="Unassembled WGS sequence"/>
</dbReference>
<evidence type="ECO:0000256" key="1">
    <source>
        <dbReference type="ARBA" id="ARBA00006622"/>
    </source>
</evidence>
<keyword evidence="5 9" id="KW-0560">Oxidoreductase</keyword>
<dbReference type="GO" id="GO:0017172">
    <property type="term" value="F:cysteine dioxygenase activity"/>
    <property type="evidence" value="ECO:0007669"/>
    <property type="project" value="UniProtKB-UniRule"/>
</dbReference>
<keyword evidence="11" id="KW-1185">Reference proteome</keyword>
<sequence length="264" mass="28590">MAPADILTVGPGEAKLPAPRSLLSCGAGAGPPAVVAPSDAPLLDLFATINRAFEEERARGYTINAHQPPESTARLDAAVRAAVGAYVAAGHSDWRQLARFNPEHYVRHLVQDNANFEMILICWGRGQQSRVHNHANSHCWLNVLSGEVEELRYSTGTTPVHVEPAVAPRLPGVISATTPCPLLVPTGVSRINDSMGLHAVRCPDDACCEGEGSISLHIYAPPIRRVRLYEPEDDRVVTRAPGFNTIRGLDEEHWQHASHMSSSL</sequence>
<evidence type="ECO:0000256" key="4">
    <source>
        <dbReference type="ARBA" id="ARBA00022964"/>
    </source>
</evidence>
<dbReference type="OMA" id="FEMILIC"/>
<dbReference type="EMBL" id="GL433838">
    <property type="protein sequence ID" value="EFN58340.1"/>
    <property type="molecule type" value="Genomic_DNA"/>
</dbReference>
<dbReference type="PANTHER" id="PTHR12918">
    <property type="entry name" value="CYSTEINE DIOXYGENASE"/>
    <property type="match status" value="1"/>
</dbReference>
<dbReference type="eggNOG" id="KOG4064">
    <property type="taxonomic scope" value="Eukaryota"/>
</dbReference>
<organism evidence="11">
    <name type="scientific">Chlorella variabilis</name>
    <name type="common">Green alga</name>
    <dbReference type="NCBI Taxonomy" id="554065"/>
    <lineage>
        <taxon>Eukaryota</taxon>
        <taxon>Viridiplantae</taxon>
        <taxon>Chlorophyta</taxon>
        <taxon>core chlorophytes</taxon>
        <taxon>Trebouxiophyceae</taxon>
        <taxon>Chlorellales</taxon>
        <taxon>Chlorellaceae</taxon>
        <taxon>Chlorella clade</taxon>
        <taxon>Chlorella</taxon>
    </lineage>
</organism>
<evidence type="ECO:0000313" key="11">
    <source>
        <dbReference type="Proteomes" id="UP000008141"/>
    </source>
</evidence>
<dbReference type="KEGG" id="cvr:CHLNCDRAFT_142389"/>
<evidence type="ECO:0000256" key="6">
    <source>
        <dbReference type="ARBA" id="ARBA00023004"/>
    </source>
</evidence>
<accession>E1Z8F8</accession>
<dbReference type="InParanoid" id="E1Z8F8"/>
<dbReference type="GeneID" id="17357501"/>
<dbReference type="InterPro" id="IPR011051">
    <property type="entry name" value="RmlC_Cupin_sf"/>
</dbReference>
<dbReference type="GO" id="GO:0008198">
    <property type="term" value="F:ferrous iron binding"/>
    <property type="evidence" value="ECO:0007669"/>
    <property type="project" value="TreeGrafter"/>
</dbReference>
<dbReference type="PANTHER" id="PTHR12918:SF1">
    <property type="entry name" value="CYSTEINE DIOXYGENASE TYPE 1"/>
    <property type="match status" value="1"/>
</dbReference>
<feature type="cross-link" description="3'-(S-cysteinyl)-tyrosine (Cys-Tyr)" evidence="7">
    <location>
        <begin position="139"/>
        <end position="219"/>
    </location>
</feature>
<reference evidence="10 11" key="1">
    <citation type="journal article" date="2010" name="Plant Cell">
        <title>The Chlorella variabilis NC64A genome reveals adaptation to photosymbiosis, coevolution with viruses, and cryptic sex.</title>
        <authorList>
            <person name="Blanc G."/>
            <person name="Duncan G."/>
            <person name="Agarkova I."/>
            <person name="Borodovsky M."/>
            <person name="Gurnon J."/>
            <person name="Kuo A."/>
            <person name="Lindquist E."/>
            <person name="Lucas S."/>
            <person name="Pangilinan J."/>
            <person name="Polle J."/>
            <person name="Salamov A."/>
            <person name="Terry A."/>
            <person name="Yamada T."/>
            <person name="Dunigan D.D."/>
            <person name="Grigoriev I.V."/>
            <person name="Claverie J.M."/>
            <person name="Van Etten J.L."/>
        </authorList>
    </citation>
    <scope>NUCLEOTIDE SEQUENCE [LARGE SCALE GENOMIC DNA]</scope>
    <source>
        <strain evidence="10 11">NC64A</strain>
    </source>
</reference>
<feature type="binding site" evidence="8">
    <location>
        <position position="198"/>
    </location>
    <ligand>
        <name>Fe cation</name>
        <dbReference type="ChEBI" id="CHEBI:24875"/>
        <note>catalytic</note>
    </ligand>
</feature>
<dbReference type="AlphaFoldDB" id="E1Z8F8"/>
<dbReference type="GO" id="GO:0019448">
    <property type="term" value="P:L-cysteine catabolic process"/>
    <property type="evidence" value="ECO:0007669"/>
    <property type="project" value="TreeGrafter"/>
</dbReference>
<dbReference type="Pfam" id="PF05995">
    <property type="entry name" value="CDO_I"/>
    <property type="match status" value="1"/>
</dbReference>
<comment type="cofactor">
    <cofactor evidence="9">
        <name>Fe cation</name>
        <dbReference type="ChEBI" id="CHEBI:24875"/>
    </cofactor>
    <text evidence="9">Binds 1 Fe cation per subunit.</text>
</comment>
<evidence type="ECO:0000256" key="3">
    <source>
        <dbReference type="ARBA" id="ARBA00022723"/>
    </source>
</evidence>
<evidence type="ECO:0000313" key="10">
    <source>
        <dbReference type="EMBL" id="EFN58340.1"/>
    </source>
</evidence>
<keyword evidence="7" id="KW-0883">Thioether bond</keyword>
<name>E1Z8F8_CHLVA</name>
<comment type="catalytic activity">
    <reaction evidence="9">
        <text>L-cysteine + O2 = 3-sulfino-L-alanine + H(+)</text>
        <dbReference type="Rhea" id="RHEA:20441"/>
        <dbReference type="ChEBI" id="CHEBI:15378"/>
        <dbReference type="ChEBI" id="CHEBI:15379"/>
        <dbReference type="ChEBI" id="CHEBI:35235"/>
        <dbReference type="ChEBI" id="CHEBI:61085"/>
        <dbReference type="EC" id="1.13.11.20"/>
    </reaction>
</comment>
<dbReference type="InterPro" id="IPR010300">
    <property type="entry name" value="CDO_1"/>
</dbReference>
<feature type="binding site" evidence="8">
    <location>
        <position position="132"/>
    </location>
    <ligand>
        <name>Fe cation</name>
        <dbReference type="ChEBI" id="CHEBI:24875"/>
        <note>catalytic</note>
    </ligand>
</feature>
<evidence type="ECO:0000256" key="9">
    <source>
        <dbReference type="RuleBase" id="RU366010"/>
    </source>
</evidence>
<evidence type="ECO:0000256" key="2">
    <source>
        <dbReference type="ARBA" id="ARBA00013133"/>
    </source>
</evidence>
<proteinExistence type="inferred from homology"/>
<gene>
    <name evidence="10" type="ORF">CHLNCDRAFT_142389</name>
</gene>
<protein>
    <recommendedName>
        <fullName evidence="2 9">Cysteine dioxygenase</fullName>
        <ecNumber evidence="2 9">1.13.11.20</ecNumber>
    </recommendedName>
</protein>
<dbReference type="InterPro" id="IPR014710">
    <property type="entry name" value="RmlC-like_jellyroll"/>
</dbReference>
<dbReference type="STRING" id="554065.E1Z8F8"/>
<comment type="similarity">
    <text evidence="1 9">Belongs to the cysteine dioxygenase family.</text>
</comment>